<dbReference type="GO" id="GO:0005739">
    <property type="term" value="C:mitochondrion"/>
    <property type="evidence" value="ECO:0007669"/>
    <property type="project" value="TreeGrafter"/>
</dbReference>
<dbReference type="PROSITE" id="PS51449">
    <property type="entry name" value="MTTASE_N"/>
    <property type="match status" value="1"/>
</dbReference>
<keyword evidence="4" id="KW-0479">Metal-binding</keyword>
<dbReference type="SUPFAM" id="SSF102114">
    <property type="entry name" value="Radical SAM enzymes"/>
    <property type="match status" value="1"/>
</dbReference>
<dbReference type="Proteomes" id="UP000770661">
    <property type="component" value="Unassembled WGS sequence"/>
</dbReference>
<evidence type="ECO:0000256" key="7">
    <source>
        <dbReference type="SAM" id="MobiDB-lite"/>
    </source>
</evidence>
<evidence type="ECO:0000256" key="4">
    <source>
        <dbReference type="ARBA" id="ARBA00022723"/>
    </source>
</evidence>
<keyword evidence="12" id="KW-1185">Reference proteome</keyword>
<name>A0A8J4XVD6_CHIOP</name>
<dbReference type="InterPro" id="IPR058240">
    <property type="entry name" value="rSAM_sf"/>
</dbReference>
<keyword evidence="5" id="KW-0408">Iron</keyword>
<dbReference type="InterPro" id="IPR020612">
    <property type="entry name" value="Methylthiotransferase_CS"/>
</dbReference>
<evidence type="ECO:0000313" key="11">
    <source>
        <dbReference type="EMBL" id="KAG0712529.1"/>
    </source>
</evidence>
<evidence type="ECO:0000256" key="3">
    <source>
        <dbReference type="ARBA" id="ARBA00022691"/>
    </source>
</evidence>
<feature type="domain" description="Radical SAM core" evidence="10">
    <location>
        <begin position="378"/>
        <end position="476"/>
    </location>
</feature>
<evidence type="ECO:0000256" key="1">
    <source>
        <dbReference type="ARBA" id="ARBA00001966"/>
    </source>
</evidence>
<dbReference type="GO" id="GO:0035597">
    <property type="term" value="F:tRNA-2-methylthio-N(6)-dimethylallyladenosine(37) synthase activity"/>
    <property type="evidence" value="ECO:0007669"/>
    <property type="project" value="TreeGrafter"/>
</dbReference>
<organism evidence="11 12">
    <name type="scientific">Chionoecetes opilio</name>
    <name type="common">Atlantic snow crab</name>
    <name type="synonym">Cancer opilio</name>
    <dbReference type="NCBI Taxonomy" id="41210"/>
    <lineage>
        <taxon>Eukaryota</taxon>
        <taxon>Metazoa</taxon>
        <taxon>Ecdysozoa</taxon>
        <taxon>Arthropoda</taxon>
        <taxon>Crustacea</taxon>
        <taxon>Multicrustacea</taxon>
        <taxon>Malacostraca</taxon>
        <taxon>Eumalacostraca</taxon>
        <taxon>Eucarida</taxon>
        <taxon>Decapoda</taxon>
        <taxon>Pleocyemata</taxon>
        <taxon>Brachyura</taxon>
        <taxon>Eubrachyura</taxon>
        <taxon>Majoidea</taxon>
        <taxon>Majidae</taxon>
        <taxon>Chionoecetes</taxon>
    </lineage>
</organism>
<evidence type="ECO:0000259" key="10">
    <source>
        <dbReference type="PROSITE" id="PS51918"/>
    </source>
</evidence>
<dbReference type="AlphaFoldDB" id="A0A8J4XVD6"/>
<feature type="compositionally biased region" description="Low complexity" evidence="7">
    <location>
        <begin position="167"/>
        <end position="178"/>
    </location>
</feature>
<feature type="domain" description="MTTase N-terminal" evidence="9">
    <location>
        <begin position="232"/>
        <end position="354"/>
    </location>
</feature>
<feature type="region of interest" description="Disordered" evidence="7">
    <location>
        <begin position="167"/>
        <end position="188"/>
    </location>
</feature>
<evidence type="ECO:0000313" key="12">
    <source>
        <dbReference type="Proteomes" id="UP000770661"/>
    </source>
</evidence>
<dbReference type="GO" id="GO:0051539">
    <property type="term" value="F:4 iron, 4 sulfur cluster binding"/>
    <property type="evidence" value="ECO:0007669"/>
    <property type="project" value="UniProtKB-KW"/>
</dbReference>
<dbReference type="PANTHER" id="PTHR43020:SF2">
    <property type="entry name" value="MITOCHONDRIAL TRNA METHYLTHIOTRANSFERASE CDK5RAP1"/>
    <property type="match status" value="1"/>
</dbReference>
<evidence type="ECO:0000256" key="8">
    <source>
        <dbReference type="SAM" id="SignalP"/>
    </source>
</evidence>
<dbReference type="InterPro" id="IPR038135">
    <property type="entry name" value="Methylthiotransferase_N_sf"/>
</dbReference>
<proteinExistence type="predicted"/>
<dbReference type="GO" id="GO:0005829">
    <property type="term" value="C:cytosol"/>
    <property type="evidence" value="ECO:0007669"/>
    <property type="project" value="TreeGrafter"/>
</dbReference>
<evidence type="ECO:0000259" key="9">
    <source>
        <dbReference type="PROSITE" id="PS51449"/>
    </source>
</evidence>
<dbReference type="FunFam" id="3.40.50.12160:FF:000003">
    <property type="entry name" value="CDK5 regulatory subunit-associated protein 1"/>
    <property type="match status" value="1"/>
</dbReference>
<evidence type="ECO:0000256" key="5">
    <source>
        <dbReference type="ARBA" id="ARBA00023004"/>
    </source>
</evidence>
<dbReference type="GO" id="GO:0046872">
    <property type="term" value="F:metal ion binding"/>
    <property type="evidence" value="ECO:0007669"/>
    <property type="project" value="UniProtKB-KW"/>
</dbReference>
<feature type="chain" id="PRO_5035249550" evidence="8">
    <location>
        <begin position="29"/>
        <end position="476"/>
    </location>
</feature>
<sequence length="476" mass="53167">MGGARVPHENSVPPQVPLLLAMAALLRSLLVELGCPKVPKALLGMSRTSPGPWRAPDEKLQGQETGEPSWCSCGLQVVGYKAEVISFSCMTVNHLRIVSSAPRMSYRPWHRLFSCLQQDVISSCPLGVTKKINSSARHILSQSSNHGTPRIAWHRWYSAQREGIDTSSHLQTSSSTPSDTNAHSTSRRLREGPGLEHFIANSGLPQKMLSARDLEKISHPYIALDDISGHGRKVYFDVYGCQMNVSDTEVAWSILKDHGYVRANRLETADVVLVMTCAIREGAEDKVWNKLQYLKGLKNKRWGKRRAPPMKIGVLGCMAERLKKKLVEQEKSVDVVAGPDSYRDLPRLLALVDEGEAAVNVLLSLEETYADVVPVSLTTSRMSAYISIMRGCDNMCSYCIVPFTRGKERSRDIQSILEEVRLLSDQGVKEITLLGQNVNSYRDMSQTDHQGISLPMEVRHRWSRDSKQFTSPRKVD</sequence>
<keyword evidence="6" id="KW-0411">Iron-sulfur</keyword>
<comment type="caution">
    <text evidence="11">The sequence shown here is derived from an EMBL/GenBank/DDBJ whole genome shotgun (WGS) entry which is preliminary data.</text>
</comment>
<reference evidence="11" key="1">
    <citation type="submission" date="2020-07" db="EMBL/GenBank/DDBJ databases">
        <title>The High-quality genome of the commercially important snow crab, Chionoecetes opilio.</title>
        <authorList>
            <person name="Jeong J.-H."/>
            <person name="Ryu S."/>
        </authorList>
    </citation>
    <scope>NUCLEOTIDE SEQUENCE</scope>
    <source>
        <strain evidence="11">MADBK_172401_WGS</strain>
        <tissue evidence="11">Digestive gland</tissue>
    </source>
</reference>
<dbReference type="SFLD" id="SFLDS00029">
    <property type="entry name" value="Radical_SAM"/>
    <property type="match status" value="1"/>
</dbReference>
<dbReference type="PANTHER" id="PTHR43020">
    <property type="entry name" value="CDK5 REGULATORY SUBUNIT-ASSOCIATED PROTEIN 1"/>
    <property type="match status" value="1"/>
</dbReference>
<evidence type="ECO:0000256" key="6">
    <source>
        <dbReference type="ARBA" id="ARBA00023014"/>
    </source>
</evidence>
<dbReference type="PROSITE" id="PS01278">
    <property type="entry name" value="MTTASE_RADICAL"/>
    <property type="match status" value="1"/>
</dbReference>
<dbReference type="PROSITE" id="PS51918">
    <property type="entry name" value="RADICAL_SAM"/>
    <property type="match status" value="1"/>
</dbReference>
<gene>
    <name evidence="11" type="primary">Cdk5rap1</name>
    <name evidence="11" type="ORF">GWK47_002076</name>
</gene>
<dbReference type="Pfam" id="PF00919">
    <property type="entry name" value="UPF0004"/>
    <property type="match status" value="1"/>
</dbReference>
<dbReference type="Gene3D" id="3.40.50.12160">
    <property type="entry name" value="Methylthiotransferase, N-terminal domain"/>
    <property type="match status" value="1"/>
</dbReference>
<keyword evidence="2" id="KW-0004">4Fe-4S</keyword>
<dbReference type="OrthoDB" id="190098at2759"/>
<dbReference type="InterPro" id="IPR007197">
    <property type="entry name" value="rSAM"/>
</dbReference>
<accession>A0A8J4XVD6</accession>
<dbReference type="EMBL" id="JACEEZ010022317">
    <property type="protein sequence ID" value="KAG0712529.1"/>
    <property type="molecule type" value="Genomic_DNA"/>
</dbReference>
<keyword evidence="8" id="KW-0732">Signal</keyword>
<protein>
    <submittedName>
        <fullName evidence="11">CDK5 regulatory subunit-associated protein 1</fullName>
    </submittedName>
</protein>
<feature type="signal peptide" evidence="8">
    <location>
        <begin position="1"/>
        <end position="28"/>
    </location>
</feature>
<evidence type="ECO:0000256" key="2">
    <source>
        <dbReference type="ARBA" id="ARBA00022485"/>
    </source>
</evidence>
<dbReference type="InterPro" id="IPR013848">
    <property type="entry name" value="Methylthiotransferase_N"/>
</dbReference>
<comment type="cofactor">
    <cofactor evidence="1">
        <name>[4Fe-4S] cluster</name>
        <dbReference type="ChEBI" id="CHEBI:49883"/>
    </cofactor>
</comment>
<dbReference type="Pfam" id="PF04055">
    <property type="entry name" value="Radical_SAM"/>
    <property type="match status" value="1"/>
</dbReference>
<keyword evidence="3" id="KW-0949">S-adenosyl-L-methionine</keyword>
<dbReference type="Gene3D" id="3.30.750.210">
    <property type="match status" value="1"/>
</dbReference>